<keyword evidence="6" id="KW-0690">Ribosome biogenesis</keyword>
<dbReference type="PROSITE" id="PS50823">
    <property type="entry name" value="KH_TYPE_2"/>
    <property type="match status" value="1"/>
</dbReference>
<keyword evidence="6" id="KW-0963">Cytoplasm</keyword>
<evidence type="ECO:0000256" key="7">
    <source>
        <dbReference type="PROSITE-ProRule" id="PRU01050"/>
    </source>
</evidence>
<keyword evidence="4 6" id="KW-0694">RNA-binding</keyword>
<dbReference type="SUPFAM" id="SSF52540">
    <property type="entry name" value="P-loop containing nucleoside triphosphate hydrolases"/>
    <property type="match status" value="1"/>
</dbReference>
<feature type="region of interest" description="G5" evidence="7">
    <location>
        <begin position="150"/>
        <end position="152"/>
    </location>
</feature>
<proteinExistence type="inferred from homology"/>
<dbReference type="InterPro" id="IPR009019">
    <property type="entry name" value="KH_sf_prok-type"/>
</dbReference>
<comment type="similarity">
    <text evidence="1 6 7 8">Belongs to the TRAFAC class TrmE-Era-EngA-EngB-Septin-like GTPase superfamily. Era GTPase family.</text>
</comment>
<dbReference type="GO" id="GO:0005525">
    <property type="term" value="F:GTP binding"/>
    <property type="evidence" value="ECO:0007669"/>
    <property type="project" value="UniProtKB-UniRule"/>
</dbReference>
<feature type="region of interest" description="G3" evidence="7">
    <location>
        <begin position="58"/>
        <end position="61"/>
    </location>
</feature>
<evidence type="ECO:0000313" key="11">
    <source>
        <dbReference type="EMBL" id="RCL38845.1"/>
    </source>
</evidence>
<dbReference type="InterPro" id="IPR027417">
    <property type="entry name" value="P-loop_NTPase"/>
</dbReference>
<dbReference type="GO" id="GO:0005829">
    <property type="term" value="C:cytosol"/>
    <property type="evidence" value="ECO:0007669"/>
    <property type="project" value="TreeGrafter"/>
</dbReference>
<evidence type="ECO:0000256" key="1">
    <source>
        <dbReference type="ARBA" id="ARBA00007921"/>
    </source>
</evidence>
<evidence type="ECO:0000256" key="2">
    <source>
        <dbReference type="ARBA" id="ARBA00020484"/>
    </source>
</evidence>
<evidence type="ECO:0000256" key="5">
    <source>
        <dbReference type="ARBA" id="ARBA00023134"/>
    </source>
</evidence>
<feature type="domain" description="KH type-2" evidence="9">
    <location>
        <begin position="202"/>
        <end position="278"/>
    </location>
</feature>
<dbReference type="InterPro" id="IPR030388">
    <property type="entry name" value="G_ERA_dom"/>
</dbReference>
<feature type="binding site" evidence="6">
    <location>
        <begin position="11"/>
        <end position="18"/>
    </location>
    <ligand>
        <name>GTP</name>
        <dbReference type="ChEBI" id="CHEBI:37565"/>
    </ligand>
</feature>
<keyword evidence="6" id="KW-0472">Membrane</keyword>
<reference evidence="11 12" key="1">
    <citation type="journal article" date="2018" name="Microbiome">
        <title>Fine metagenomic profile of the Mediterranean stratified and mixed water columns revealed by assembly and recruitment.</title>
        <authorList>
            <person name="Haro-Moreno J.M."/>
            <person name="Lopez-Perez M."/>
            <person name="De La Torre J.R."/>
            <person name="Picazo A."/>
            <person name="Camacho A."/>
            <person name="Rodriguez-Valera F."/>
        </authorList>
    </citation>
    <scope>NUCLEOTIDE SEQUENCE [LARGE SCALE GENOMIC DNA]</scope>
    <source>
        <strain evidence="11">MED-G83</strain>
    </source>
</reference>
<keyword evidence="6" id="KW-0699">rRNA-binding</keyword>
<dbReference type="PROSITE" id="PS51713">
    <property type="entry name" value="G_ERA"/>
    <property type="match status" value="1"/>
</dbReference>
<evidence type="ECO:0000256" key="6">
    <source>
        <dbReference type="HAMAP-Rule" id="MF_00367"/>
    </source>
</evidence>
<dbReference type="NCBIfam" id="TIGR00436">
    <property type="entry name" value="era"/>
    <property type="match status" value="1"/>
</dbReference>
<evidence type="ECO:0000256" key="3">
    <source>
        <dbReference type="ARBA" id="ARBA00022741"/>
    </source>
</evidence>
<dbReference type="InterPro" id="IPR004044">
    <property type="entry name" value="KH_dom_type_2"/>
</dbReference>
<gene>
    <name evidence="6" type="primary">era</name>
    <name evidence="11" type="ORF">DBW97_02190</name>
</gene>
<dbReference type="Gene3D" id="3.40.50.300">
    <property type="entry name" value="P-loop containing nucleotide triphosphate hydrolases"/>
    <property type="match status" value="1"/>
</dbReference>
<dbReference type="NCBIfam" id="TIGR00231">
    <property type="entry name" value="small_GTP"/>
    <property type="match status" value="1"/>
</dbReference>
<comment type="caution">
    <text evidence="11">The sequence shown here is derived from an EMBL/GenBank/DDBJ whole genome shotgun (WGS) entry which is preliminary data.</text>
</comment>
<dbReference type="PANTHER" id="PTHR42698:SF1">
    <property type="entry name" value="GTPASE ERA, MITOCHONDRIAL"/>
    <property type="match status" value="1"/>
</dbReference>
<keyword evidence="3 6" id="KW-0547">Nucleotide-binding</keyword>
<feature type="region of interest" description="G4" evidence="7">
    <location>
        <begin position="120"/>
        <end position="123"/>
    </location>
</feature>
<comment type="subunit">
    <text evidence="6">Monomer.</text>
</comment>
<dbReference type="CDD" id="cd22534">
    <property type="entry name" value="KH-II_Era"/>
    <property type="match status" value="1"/>
</dbReference>
<dbReference type="SUPFAM" id="SSF54814">
    <property type="entry name" value="Prokaryotic type KH domain (KH-domain type II)"/>
    <property type="match status" value="1"/>
</dbReference>
<protein>
    <recommendedName>
        <fullName evidence="2 6">GTPase Era</fullName>
    </recommendedName>
</protein>
<evidence type="ECO:0000259" key="9">
    <source>
        <dbReference type="PROSITE" id="PS50823"/>
    </source>
</evidence>
<feature type="binding site" evidence="6">
    <location>
        <begin position="120"/>
        <end position="123"/>
    </location>
    <ligand>
        <name>GTP</name>
        <dbReference type="ChEBI" id="CHEBI:37565"/>
    </ligand>
</feature>
<dbReference type="EMBL" id="QOPD01000002">
    <property type="protein sequence ID" value="RCL38845.1"/>
    <property type="molecule type" value="Genomic_DNA"/>
</dbReference>
<dbReference type="InterPro" id="IPR005225">
    <property type="entry name" value="Small_GTP-bd"/>
</dbReference>
<evidence type="ECO:0000256" key="4">
    <source>
        <dbReference type="ARBA" id="ARBA00022884"/>
    </source>
</evidence>
<feature type="binding site" evidence="6">
    <location>
        <begin position="58"/>
        <end position="62"/>
    </location>
    <ligand>
        <name>GTP</name>
        <dbReference type="ChEBI" id="CHEBI:37565"/>
    </ligand>
</feature>
<accession>A0A368BP46</accession>
<comment type="function">
    <text evidence="6">An essential GTPase that binds both GDP and GTP, with rapid nucleotide exchange. Plays a role in 16S rRNA processing and 30S ribosomal subunit biogenesis and possibly also in cell cycle regulation and energy metabolism.</text>
</comment>
<keyword evidence="5 6" id="KW-0342">GTP-binding</keyword>
<dbReference type="InterPro" id="IPR005662">
    <property type="entry name" value="GTPase_Era-like"/>
</dbReference>
<dbReference type="Pfam" id="PF01926">
    <property type="entry name" value="MMR_HSR1"/>
    <property type="match status" value="1"/>
</dbReference>
<dbReference type="GO" id="GO:0000028">
    <property type="term" value="P:ribosomal small subunit assembly"/>
    <property type="evidence" value="ECO:0007669"/>
    <property type="project" value="TreeGrafter"/>
</dbReference>
<feature type="region of interest" description="G2" evidence="7">
    <location>
        <begin position="37"/>
        <end position="41"/>
    </location>
</feature>
<evidence type="ECO:0000256" key="8">
    <source>
        <dbReference type="RuleBase" id="RU003761"/>
    </source>
</evidence>
<dbReference type="InterPro" id="IPR015946">
    <property type="entry name" value="KH_dom-like_a/b"/>
</dbReference>
<keyword evidence="6" id="KW-1003">Cell membrane</keyword>
<dbReference type="Proteomes" id="UP000252147">
    <property type="component" value="Unassembled WGS sequence"/>
</dbReference>
<dbReference type="InterPro" id="IPR006073">
    <property type="entry name" value="GTP-bd"/>
</dbReference>
<dbReference type="GO" id="GO:0043024">
    <property type="term" value="F:ribosomal small subunit binding"/>
    <property type="evidence" value="ECO:0007669"/>
    <property type="project" value="TreeGrafter"/>
</dbReference>
<dbReference type="PANTHER" id="PTHR42698">
    <property type="entry name" value="GTPASE ERA"/>
    <property type="match status" value="1"/>
</dbReference>
<dbReference type="CDD" id="cd04163">
    <property type="entry name" value="Era"/>
    <property type="match status" value="1"/>
</dbReference>
<dbReference type="GO" id="GO:0005886">
    <property type="term" value="C:plasma membrane"/>
    <property type="evidence" value="ECO:0007669"/>
    <property type="project" value="UniProtKB-SubCell"/>
</dbReference>
<comment type="subcellular location">
    <subcellularLocation>
        <location evidence="6">Cytoplasm</location>
    </subcellularLocation>
    <subcellularLocation>
        <location evidence="6">Cell membrane</location>
        <topology evidence="6">Peripheral membrane protein</topology>
    </subcellularLocation>
</comment>
<organism evidence="11 12">
    <name type="scientific">SAR86 cluster bacterium</name>
    <dbReference type="NCBI Taxonomy" id="2030880"/>
    <lineage>
        <taxon>Bacteria</taxon>
        <taxon>Pseudomonadati</taxon>
        <taxon>Pseudomonadota</taxon>
        <taxon>Gammaproteobacteria</taxon>
        <taxon>SAR86 cluster</taxon>
    </lineage>
</organism>
<dbReference type="GO" id="GO:0070181">
    <property type="term" value="F:small ribosomal subunit rRNA binding"/>
    <property type="evidence" value="ECO:0007669"/>
    <property type="project" value="UniProtKB-UniRule"/>
</dbReference>
<evidence type="ECO:0000259" key="10">
    <source>
        <dbReference type="PROSITE" id="PS51713"/>
    </source>
</evidence>
<dbReference type="Gene3D" id="3.30.300.20">
    <property type="match status" value="1"/>
</dbReference>
<dbReference type="GO" id="GO:0003924">
    <property type="term" value="F:GTPase activity"/>
    <property type="evidence" value="ECO:0007669"/>
    <property type="project" value="UniProtKB-UniRule"/>
</dbReference>
<feature type="region of interest" description="G1" evidence="7">
    <location>
        <begin position="11"/>
        <end position="18"/>
    </location>
</feature>
<sequence length="294" mass="33297">MMKCGFVTIIGKTNVGKSTFLNAFIGKKVSITSKKSQTTRSNIYAVKTTKSLQAIFIDTPGIHLRTEKALNKVLRKKPLEAINDIDVILYMVSGTKFDQVDQDALNLIKNSTSKKILLINKIDLVTDKSALFEFVKNLEEKNLFESIIPISSEKELGFDIVLNELEKVLPENDLFYPPEGFDFQSINFEISELIREKVIRFLGDELPYETAIFLENVSDLKSHFEINALIYVAKQSQKKIVIGAEGSKIKQIGTNARKELENHLGRKVNLNLWCKVKKNWLDNPITLESLGIKS</sequence>
<evidence type="ECO:0000313" key="12">
    <source>
        <dbReference type="Proteomes" id="UP000252147"/>
    </source>
</evidence>
<dbReference type="AlphaFoldDB" id="A0A368BP46"/>
<name>A0A368BP46_9GAMM</name>
<feature type="domain" description="Era-type G" evidence="10">
    <location>
        <begin position="3"/>
        <end position="171"/>
    </location>
</feature>
<dbReference type="HAMAP" id="MF_00367">
    <property type="entry name" value="GTPase_Era"/>
    <property type="match status" value="1"/>
</dbReference>
<dbReference type="NCBIfam" id="NF000908">
    <property type="entry name" value="PRK00089.1"/>
    <property type="match status" value="1"/>
</dbReference>
<dbReference type="Pfam" id="PF07650">
    <property type="entry name" value="KH_2"/>
    <property type="match status" value="1"/>
</dbReference>